<accession>A0A4Y8MVX6</accession>
<dbReference type="EMBL" id="SNVI01000002">
    <property type="protein sequence ID" value="TFE41532.1"/>
    <property type="molecule type" value="Genomic_DNA"/>
</dbReference>
<dbReference type="Pfam" id="PF18143">
    <property type="entry name" value="HAD_SAK_2"/>
    <property type="match status" value="1"/>
</dbReference>
<gene>
    <name evidence="1" type="ORF">E2553_33255</name>
</gene>
<evidence type="ECO:0000313" key="2">
    <source>
        <dbReference type="Proteomes" id="UP000297385"/>
    </source>
</evidence>
<organism evidence="1 2">
    <name type="scientific">Paraburkholderia dipogonis</name>
    <dbReference type="NCBI Taxonomy" id="1211383"/>
    <lineage>
        <taxon>Bacteria</taxon>
        <taxon>Pseudomonadati</taxon>
        <taxon>Pseudomonadota</taxon>
        <taxon>Betaproteobacteria</taxon>
        <taxon>Burkholderiales</taxon>
        <taxon>Burkholderiaceae</taxon>
        <taxon>Paraburkholderia</taxon>
    </lineage>
</organism>
<dbReference type="AlphaFoldDB" id="A0A4Y8MVX6"/>
<dbReference type="Proteomes" id="UP000297385">
    <property type="component" value="Unassembled WGS sequence"/>
</dbReference>
<comment type="caution">
    <text evidence="1">The sequence shown here is derived from an EMBL/GenBank/DDBJ whole genome shotgun (WGS) entry which is preliminary data.</text>
</comment>
<reference evidence="1 2" key="1">
    <citation type="submission" date="2019-03" db="EMBL/GenBank/DDBJ databases">
        <title>Complete Genome Sequence of Paraburkholderia dipogonis ICMP 19430T, a Nitrogen-fixing Symbiont of the South African Invasive Legume Dipogon lignosus in New Zealand.</title>
        <authorList>
            <person name="De Meyer S.E."/>
        </authorList>
    </citation>
    <scope>NUCLEOTIDE SEQUENCE [LARGE SCALE GENOMIC DNA]</scope>
    <source>
        <strain evidence="1 2">ICMP 19430</strain>
    </source>
</reference>
<proteinExistence type="predicted"/>
<protein>
    <recommendedName>
        <fullName evidence="3">FCP1 homology domain-containing protein</fullName>
    </recommendedName>
</protein>
<name>A0A4Y8MVX6_9BURK</name>
<dbReference type="GeneID" id="97309661"/>
<evidence type="ECO:0000313" key="1">
    <source>
        <dbReference type="EMBL" id="TFE41532.1"/>
    </source>
</evidence>
<dbReference type="RefSeq" id="WP_134464648.1">
    <property type="nucleotide sequence ID" value="NZ_JBHSSZ010000015.1"/>
</dbReference>
<evidence type="ECO:0008006" key="3">
    <source>
        <dbReference type="Google" id="ProtNLM"/>
    </source>
</evidence>
<sequence>MKTIFLDIDGVLHPSTVGELEYGPEGPMVTGPGVCALQDRLAELIAGKTVEIAIHSTWIYMFDARILRAMYLPRLGAVAHITLTDRHIESRALRILDYLRRRRIPPADYLILDDAPREFSSTPELLPRLVECDPERGIDDPRVVSRIEEFLG</sequence>